<reference evidence="5" key="2">
    <citation type="journal article" date="2018" name="Proc. Natl. Acad. Sci. U.S.A.">
        <title>A comprehensive omics analysis and functional survey of cuticular proteins in the brown planthopper.</title>
        <authorList>
            <person name="Pan P.L."/>
            <person name="Ye Y.X."/>
            <person name="Lou Y.H."/>
            <person name="Lu J.B."/>
            <person name="Cheng C."/>
            <person name="Shen Y."/>
            <person name="Moussian B."/>
            <person name="Zhang C.X."/>
        </authorList>
    </citation>
    <scope>NUCLEOTIDE SEQUENCE</scope>
    <source>
        <strain evidence="5">NlugCpr21</strain>
    </source>
</reference>
<feature type="compositionally biased region" description="Polar residues" evidence="3">
    <location>
        <begin position="165"/>
        <end position="184"/>
    </location>
</feature>
<feature type="compositionally biased region" description="Gly residues" evidence="3">
    <location>
        <begin position="42"/>
        <end position="150"/>
    </location>
</feature>
<dbReference type="Pfam" id="PF00379">
    <property type="entry name" value="Chitin_bind_4"/>
    <property type="match status" value="1"/>
</dbReference>
<dbReference type="InterPro" id="IPR031311">
    <property type="entry name" value="CHIT_BIND_RR_consensus"/>
</dbReference>
<feature type="compositionally biased region" description="Basic and acidic residues" evidence="3">
    <location>
        <begin position="297"/>
        <end position="326"/>
    </location>
</feature>
<evidence type="ECO:0000256" key="1">
    <source>
        <dbReference type="ARBA" id="ARBA00022460"/>
    </source>
</evidence>
<feature type="chain" id="PRO_5015683146" evidence="4">
    <location>
        <begin position="16"/>
        <end position="435"/>
    </location>
</feature>
<feature type="region of interest" description="Disordered" evidence="3">
    <location>
        <begin position="27"/>
        <end position="211"/>
    </location>
</feature>
<evidence type="ECO:0000256" key="3">
    <source>
        <dbReference type="SAM" id="MobiDB-lite"/>
    </source>
</evidence>
<dbReference type="GO" id="GO:0008010">
    <property type="term" value="F:structural constituent of chitin-based larval cuticle"/>
    <property type="evidence" value="ECO:0007669"/>
    <property type="project" value="TreeGrafter"/>
</dbReference>
<sequence>MKLIVLALFIGASAAAKLDNTYLPPSGAGTSGGSPGAISPPFGGGGRPGGPGGFPGGPGGAGFPGGPGFPGAGGRPGGPGAGGFPGGPGGAGFPGAGGRPGGAGFPGASGPGGAGFPGAGGRPGGPGAGGFPGGPGAGGFPGGSGGGFPGAGAPSGPSGPIIPIISQTNQPNLGDGSYSWSYESGNGIRAQEQGAQKPGPEGPGTAAQGAFSYTGTDGQTYSITYTADENGFVPQGAHLPTPPPIPEEILKALEKNAADEAAGIFDDGQYKPAPGAGGAGGRPGGFQGGQGGFQGGREVREDSREVREDSRAVREDSRAVKADSRAVKEDREVTRLVVDKVVDQAHPSLQDHQVVASHPQEQAVDILQDQVVDILQDQAARVDPLVTPTPNLENKSRKTNVTKNVQPNRTENAYSCLCVVGFLLLYNNSQLVTSK</sequence>
<dbReference type="EMBL" id="MF942794">
    <property type="protein sequence ID" value="AWK28317.1"/>
    <property type="molecule type" value="mRNA"/>
</dbReference>
<accession>A0A2S1ZS77</accession>
<dbReference type="PROSITE" id="PS51155">
    <property type="entry name" value="CHIT_BIND_RR_2"/>
    <property type="match status" value="1"/>
</dbReference>
<feature type="region of interest" description="Disordered" evidence="3">
    <location>
        <begin position="265"/>
        <end position="326"/>
    </location>
</feature>
<dbReference type="GO" id="GO:0062129">
    <property type="term" value="C:chitin-based extracellular matrix"/>
    <property type="evidence" value="ECO:0007669"/>
    <property type="project" value="TreeGrafter"/>
</dbReference>
<evidence type="ECO:0000256" key="4">
    <source>
        <dbReference type="SAM" id="SignalP"/>
    </source>
</evidence>
<keyword evidence="4" id="KW-0732">Signal</keyword>
<dbReference type="InterPro" id="IPR050468">
    <property type="entry name" value="Cuticle_Struct_Prot"/>
</dbReference>
<dbReference type="PANTHER" id="PTHR10380:SF173">
    <property type="entry name" value="CUTICULAR PROTEIN 47EF, ISOFORM C-RELATED"/>
    <property type="match status" value="1"/>
</dbReference>
<protein>
    <submittedName>
        <fullName evidence="5">Cuticular protein</fullName>
    </submittedName>
</protein>
<keyword evidence="1 2" id="KW-0193">Cuticle</keyword>
<evidence type="ECO:0000256" key="2">
    <source>
        <dbReference type="PROSITE-ProRule" id="PRU00497"/>
    </source>
</evidence>
<dbReference type="PANTHER" id="PTHR10380">
    <property type="entry name" value="CUTICLE PROTEIN"/>
    <property type="match status" value="1"/>
</dbReference>
<feature type="signal peptide" evidence="4">
    <location>
        <begin position="1"/>
        <end position="15"/>
    </location>
</feature>
<name>A0A2S1ZS77_NILLU</name>
<dbReference type="PRINTS" id="PR00947">
    <property type="entry name" value="CUTICLE"/>
</dbReference>
<reference evidence="5" key="1">
    <citation type="submission" date="2017-09" db="EMBL/GenBank/DDBJ databases">
        <authorList>
            <person name="Ehlers B."/>
            <person name="Leendertz F.H."/>
        </authorList>
    </citation>
    <scope>NUCLEOTIDE SEQUENCE</scope>
    <source>
        <strain evidence="5">NlugCpr21</strain>
    </source>
</reference>
<dbReference type="PROSITE" id="PS00233">
    <property type="entry name" value="CHIT_BIND_RR_1"/>
    <property type="match status" value="1"/>
</dbReference>
<evidence type="ECO:0000313" key="5">
    <source>
        <dbReference type="EMBL" id="AWK28317.1"/>
    </source>
</evidence>
<organism evidence="5">
    <name type="scientific">Nilaparvata lugens</name>
    <name type="common">Brown planthopper</name>
    <dbReference type="NCBI Taxonomy" id="108931"/>
    <lineage>
        <taxon>Eukaryota</taxon>
        <taxon>Metazoa</taxon>
        <taxon>Ecdysozoa</taxon>
        <taxon>Arthropoda</taxon>
        <taxon>Hexapoda</taxon>
        <taxon>Insecta</taxon>
        <taxon>Pterygota</taxon>
        <taxon>Neoptera</taxon>
        <taxon>Paraneoptera</taxon>
        <taxon>Hemiptera</taxon>
        <taxon>Auchenorrhyncha</taxon>
        <taxon>Fulgoroidea</taxon>
        <taxon>Delphacidae</taxon>
        <taxon>Delphacinae</taxon>
        <taxon>Nilaparvata</taxon>
    </lineage>
</organism>
<feature type="compositionally biased region" description="Gly residues" evidence="3">
    <location>
        <begin position="275"/>
        <end position="295"/>
    </location>
</feature>
<dbReference type="InterPro" id="IPR000618">
    <property type="entry name" value="Insect_cuticle"/>
</dbReference>
<dbReference type="OrthoDB" id="6630659at2759"/>
<dbReference type="AlphaFoldDB" id="A0A2S1ZS77"/>
<proteinExistence type="evidence at transcript level"/>